<accession>A0AAF0BVT5</accession>
<gene>
    <name evidence="1" type="ORF">PO878_01480</name>
</gene>
<dbReference type="AlphaFoldDB" id="A0AAF0BVT5"/>
<reference evidence="1" key="1">
    <citation type="submission" date="2023-01" db="EMBL/GenBank/DDBJ databases">
        <title>The diversity of Class Acidimicrobiia in South China Sea sediment environments and the proposal of Iamia marina sp. nov., a novel species of the genus Iamia.</title>
        <authorList>
            <person name="He Y."/>
            <person name="Tian X."/>
        </authorList>
    </citation>
    <scope>NUCLEOTIDE SEQUENCE</scope>
    <source>
        <strain evidence="1">DSM 19957</strain>
    </source>
</reference>
<sequence>MARDQMPADDPHIRPEGADDATVEAVGKLTEALEWVERARGDLYDFHQKMGHADLTIGKAADALEEAGHAEVAERIRTELVGRNTIVGRWTFQIVEEFDDGYWSDVRAGEKRVRDELLDGRRHVFESEMKEDRRTHGRKDHESRP</sequence>
<protein>
    <submittedName>
        <fullName evidence="1">Uncharacterized protein</fullName>
    </submittedName>
</protein>
<proteinExistence type="predicted"/>
<dbReference type="Proteomes" id="UP001216390">
    <property type="component" value="Chromosome"/>
</dbReference>
<dbReference type="EMBL" id="CP116942">
    <property type="protein sequence ID" value="WCO67388.1"/>
    <property type="molecule type" value="Genomic_DNA"/>
</dbReference>
<evidence type="ECO:0000313" key="1">
    <source>
        <dbReference type="EMBL" id="WCO67388.1"/>
    </source>
</evidence>
<dbReference type="KEGG" id="ima:PO878_01480"/>
<evidence type="ECO:0000313" key="2">
    <source>
        <dbReference type="Proteomes" id="UP001216390"/>
    </source>
</evidence>
<keyword evidence="2" id="KW-1185">Reference proteome</keyword>
<name>A0AAF0BVT5_9ACTN</name>
<dbReference type="RefSeq" id="WP_272736910.1">
    <property type="nucleotide sequence ID" value="NZ_CP116942.1"/>
</dbReference>
<organism evidence="1 2">
    <name type="scientific">Iamia majanohamensis</name>
    <dbReference type="NCBI Taxonomy" id="467976"/>
    <lineage>
        <taxon>Bacteria</taxon>
        <taxon>Bacillati</taxon>
        <taxon>Actinomycetota</taxon>
        <taxon>Acidimicrobiia</taxon>
        <taxon>Acidimicrobiales</taxon>
        <taxon>Iamiaceae</taxon>
        <taxon>Iamia</taxon>
    </lineage>
</organism>